<comment type="caution">
    <text evidence="1">The sequence shown here is derived from an EMBL/GenBank/DDBJ whole genome shotgun (WGS) entry which is preliminary data.</text>
</comment>
<dbReference type="InParanoid" id="A0A0D2JQH9"/>
<organism evidence="1 2">
    <name type="scientific">Dethiosulfatarculus sandiegensis</name>
    <dbReference type="NCBI Taxonomy" id="1429043"/>
    <lineage>
        <taxon>Bacteria</taxon>
        <taxon>Pseudomonadati</taxon>
        <taxon>Thermodesulfobacteriota</taxon>
        <taxon>Desulfarculia</taxon>
        <taxon>Desulfarculales</taxon>
        <taxon>Desulfarculaceae</taxon>
        <taxon>Dethiosulfatarculus</taxon>
    </lineage>
</organism>
<dbReference type="AlphaFoldDB" id="A0A0D2JQH9"/>
<gene>
    <name evidence="1" type="ORF">X474_22615</name>
</gene>
<protein>
    <submittedName>
        <fullName evidence="1">Uncharacterized protein</fullName>
    </submittedName>
</protein>
<accession>A0A0D2JQH9</accession>
<name>A0A0D2JQH9_9BACT</name>
<reference evidence="1 2" key="1">
    <citation type="submission" date="2013-11" db="EMBL/GenBank/DDBJ databases">
        <title>Metagenomic analysis of a methanogenic consortium involved in long chain n-alkane degradation.</title>
        <authorList>
            <person name="Davidova I.A."/>
            <person name="Callaghan A.V."/>
            <person name="Wawrik B."/>
            <person name="Pruitt S."/>
            <person name="Marks C."/>
            <person name="Duncan K.E."/>
            <person name="Suflita J.M."/>
        </authorList>
    </citation>
    <scope>NUCLEOTIDE SEQUENCE [LARGE SCALE GENOMIC DNA]</scope>
    <source>
        <strain evidence="1 2">SPR</strain>
    </source>
</reference>
<dbReference type="EMBL" id="AZAC01000045">
    <property type="protein sequence ID" value="KIX11750.1"/>
    <property type="molecule type" value="Genomic_DNA"/>
</dbReference>
<evidence type="ECO:0000313" key="2">
    <source>
        <dbReference type="Proteomes" id="UP000032233"/>
    </source>
</evidence>
<keyword evidence="2" id="KW-1185">Reference proteome</keyword>
<evidence type="ECO:0000313" key="1">
    <source>
        <dbReference type="EMBL" id="KIX11750.1"/>
    </source>
</evidence>
<sequence length="98" mass="11048">MTALSTKTVTFSGMLTPCSGCSSLGSEINLCLVGSRDTELFIEDNTPEQSLREYVYERVIVAGSLCQKSGTEYLKVDRFEYLPEEDEYSDGPWDHDEY</sequence>
<dbReference type="Proteomes" id="UP000032233">
    <property type="component" value="Unassembled WGS sequence"/>
</dbReference>
<proteinExistence type="predicted"/>